<feature type="domain" description="RRM" evidence="3">
    <location>
        <begin position="36"/>
        <end position="114"/>
    </location>
</feature>
<dbReference type="Proteomes" id="UP000078561">
    <property type="component" value="Unassembled WGS sequence"/>
</dbReference>
<dbReference type="PROSITE" id="PS51938">
    <property type="entry name" value="SUZ_C"/>
    <property type="match status" value="1"/>
</dbReference>
<feature type="region of interest" description="Disordered" evidence="2">
    <location>
        <begin position="121"/>
        <end position="157"/>
    </location>
</feature>
<dbReference type="InterPro" id="IPR024642">
    <property type="entry name" value="SUZ-C"/>
</dbReference>
<dbReference type="SMART" id="SM00360">
    <property type="entry name" value="RRM"/>
    <property type="match status" value="1"/>
</dbReference>
<gene>
    <name evidence="6" type="primary">ABSGL_09454.1 scaffold 11253</name>
</gene>
<evidence type="ECO:0000256" key="1">
    <source>
        <dbReference type="PROSITE-ProRule" id="PRU00176"/>
    </source>
</evidence>
<feature type="compositionally biased region" description="Polar residues" evidence="2">
    <location>
        <begin position="248"/>
        <end position="270"/>
    </location>
</feature>
<reference evidence="6" key="1">
    <citation type="submission" date="2016-04" db="EMBL/GenBank/DDBJ databases">
        <authorList>
            <person name="Evans L.H."/>
            <person name="Alamgir A."/>
            <person name="Owens N."/>
            <person name="Weber N.D."/>
            <person name="Virtaneva K."/>
            <person name="Barbian K."/>
            <person name="Babar A."/>
            <person name="Rosenke K."/>
        </authorList>
    </citation>
    <scope>NUCLEOTIDE SEQUENCE [LARGE SCALE GENOMIC DNA]</scope>
    <source>
        <strain evidence="6">CBS 101.48</strain>
    </source>
</reference>
<dbReference type="AlphaFoldDB" id="A0A163TCW7"/>
<name>A0A163TCW7_ABSGL</name>
<dbReference type="STRING" id="4829.A0A163TCW7"/>
<dbReference type="InParanoid" id="A0A163TCW7"/>
<dbReference type="SUPFAM" id="SSF82708">
    <property type="entry name" value="R3H domain"/>
    <property type="match status" value="1"/>
</dbReference>
<dbReference type="OrthoDB" id="434258at2759"/>
<dbReference type="PROSITE" id="PS51061">
    <property type="entry name" value="R3H"/>
    <property type="match status" value="1"/>
</dbReference>
<dbReference type="Gene3D" id="3.30.1370.50">
    <property type="entry name" value="R3H-like domain"/>
    <property type="match status" value="1"/>
</dbReference>
<evidence type="ECO:0000313" key="6">
    <source>
        <dbReference type="EMBL" id="SAM03612.1"/>
    </source>
</evidence>
<dbReference type="Gene3D" id="3.30.70.330">
    <property type="match status" value="1"/>
</dbReference>
<feature type="domain" description="SUZ-C" evidence="5">
    <location>
        <begin position="243"/>
        <end position="286"/>
    </location>
</feature>
<dbReference type="SUPFAM" id="SSF54928">
    <property type="entry name" value="RNA-binding domain, RBD"/>
    <property type="match status" value="1"/>
</dbReference>
<feature type="domain" description="R3H" evidence="4">
    <location>
        <begin position="155"/>
        <end position="218"/>
    </location>
</feature>
<dbReference type="InterPro" id="IPR035979">
    <property type="entry name" value="RBD_domain_sf"/>
</dbReference>
<accession>A0A163TCW7</accession>
<dbReference type="OMA" id="FRNDPNS"/>
<organism evidence="6">
    <name type="scientific">Absidia glauca</name>
    <name type="common">Pin mould</name>
    <dbReference type="NCBI Taxonomy" id="4829"/>
    <lineage>
        <taxon>Eukaryota</taxon>
        <taxon>Fungi</taxon>
        <taxon>Fungi incertae sedis</taxon>
        <taxon>Mucoromycota</taxon>
        <taxon>Mucoromycotina</taxon>
        <taxon>Mucoromycetes</taxon>
        <taxon>Mucorales</taxon>
        <taxon>Cunninghamellaceae</taxon>
        <taxon>Absidia</taxon>
    </lineage>
</organism>
<evidence type="ECO:0000259" key="5">
    <source>
        <dbReference type="PROSITE" id="PS51938"/>
    </source>
</evidence>
<evidence type="ECO:0000259" key="4">
    <source>
        <dbReference type="PROSITE" id="PS51061"/>
    </source>
</evidence>
<dbReference type="GO" id="GO:0003723">
    <property type="term" value="F:RNA binding"/>
    <property type="evidence" value="ECO:0007669"/>
    <property type="project" value="UniProtKB-UniRule"/>
</dbReference>
<keyword evidence="1" id="KW-0694">RNA-binding</keyword>
<dbReference type="InterPro" id="IPR036867">
    <property type="entry name" value="R3H_dom_sf"/>
</dbReference>
<feature type="region of interest" description="Disordered" evidence="2">
    <location>
        <begin position="248"/>
        <end position="283"/>
    </location>
</feature>
<keyword evidence="7" id="KW-1185">Reference proteome</keyword>
<evidence type="ECO:0000259" key="3">
    <source>
        <dbReference type="PROSITE" id="PS50102"/>
    </source>
</evidence>
<evidence type="ECO:0008006" key="8">
    <source>
        <dbReference type="Google" id="ProtNLM"/>
    </source>
</evidence>
<dbReference type="PROSITE" id="PS50102">
    <property type="entry name" value="RRM"/>
    <property type="match status" value="1"/>
</dbReference>
<dbReference type="Pfam" id="PF01424">
    <property type="entry name" value="R3H"/>
    <property type="match status" value="1"/>
</dbReference>
<dbReference type="InterPro" id="IPR001374">
    <property type="entry name" value="R3H_dom"/>
</dbReference>
<proteinExistence type="predicted"/>
<dbReference type="InterPro" id="IPR000504">
    <property type="entry name" value="RRM_dom"/>
</dbReference>
<evidence type="ECO:0000313" key="7">
    <source>
        <dbReference type="Proteomes" id="UP000078561"/>
    </source>
</evidence>
<feature type="compositionally biased region" description="Low complexity" evidence="2">
    <location>
        <begin position="133"/>
        <end position="148"/>
    </location>
</feature>
<protein>
    <recommendedName>
        <fullName evidence="8">RRM domain-containing protein</fullName>
    </recommendedName>
</protein>
<dbReference type="EMBL" id="LT554210">
    <property type="protein sequence ID" value="SAM03612.1"/>
    <property type="molecule type" value="Genomic_DNA"/>
</dbReference>
<evidence type="ECO:0000256" key="2">
    <source>
        <dbReference type="SAM" id="MobiDB-lite"/>
    </source>
</evidence>
<sequence length="307" mass="34842">MTFYRLQQEFSSAPASPSFLPQQDTTEDEQAAAGPTAIVIKNIPFSLKKDDFYYLMTVNDIPTPYALNYHFDNGIFRGLAFANYKTSQDTLDAIGGLNRLELGGRRLRVELKKPVSVAQFALPGTRDMEPTPNDRYNQPRQPPRNHQPYGGQPNDNRLSDLFEQLKDFCNDPSRGVFIPQTRSGKDRKDVHMLAERFGLFHQSVGVFPDRQVQVRKKPVTDAELFDLLDSKSAPEYFPVVNTKRESSSMLRRSVIPSSSGPRQDTITSPIRQPRGPDLTKNFDTRKDLEQLSLADVLIHHRMGNMVL</sequence>
<dbReference type="InterPro" id="IPR012677">
    <property type="entry name" value="Nucleotide-bd_a/b_plait_sf"/>
</dbReference>